<dbReference type="Gene3D" id="3.30.470.10">
    <property type="match status" value="1"/>
</dbReference>
<evidence type="ECO:0000256" key="11">
    <source>
        <dbReference type="RuleBase" id="RU004106"/>
    </source>
</evidence>
<dbReference type="EC" id="4.1.3.38" evidence="8 10"/>
<gene>
    <name evidence="13" type="primary">pabC</name>
    <name evidence="13" type="ORF">HER31_06505</name>
</gene>
<evidence type="ECO:0000256" key="5">
    <source>
        <dbReference type="ARBA" id="ARBA00022909"/>
    </source>
</evidence>
<evidence type="ECO:0000256" key="2">
    <source>
        <dbReference type="ARBA" id="ARBA00009320"/>
    </source>
</evidence>
<keyword evidence="4 12" id="KW-0663">Pyridoxal phosphate</keyword>
<dbReference type="SUPFAM" id="SSF56752">
    <property type="entry name" value="D-aminoacid aminotransferase-like PLP-dependent enzymes"/>
    <property type="match status" value="1"/>
</dbReference>
<dbReference type="EMBL" id="CP051180">
    <property type="protein sequence ID" value="QIZ76543.1"/>
    <property type="molecule type" value="Genomic_DNA"/>
</dbReference>
<dbReference type="PROSITE" id="PS00770">
    <property type="entry name" value="AA_TRANSFER_CLASS_4"/>
    <property type="match status" value="1"/>
</dbReference>
<dbReference type="GO" id="GO:0008153">
    <property type="term" value="P:4-aminobenzoate biosynthetic process"/>
    <property type="evidence" value="ECO:0007669"/>
    <property type="project" value="UniProtKB-UniRule"/>
</dbReference>
<dbReference type="InterPro" id="IPR018300">
    <property type="entry name" value="Aminotrans_IV_CS"/>
</dbReference>
<evidence type="ECO:0000256" key="9">
    <source>
        <dbReference type="ARBA" id="ARBA00049529"/>
    </source>
</evidence>
<reference evidence="13 14" key="1">
    <citation type="submission" date="2020-04" db="EMBL/GenBank/DDBJ databases">
        <title>Ferrimonas sp. S7 isolated from sea water.</title>
        <authorList>
            <person name="Bae S.S."/>
            <person name="Baek K."/>
        </authorList>
    </citation>
    <scope>NUCLEOTIDE SEQUENCE [LARGE SCALE GENOMIC DNA]</scope>
    <source>
        <strain evidence="13 14">S7</strain>
    </source>
</reference>
<dbReference type="GO" id="GO:0046656">
    <property type="term" value="P:folic acid biosynthetic process"/>
    <property type="evidence" value="ECO:0007669"/>
    <property type="project" value="UniProtKB-KW"/>
</dbReference>
<evidence type="ECO:0000256" key="8">
    <source>
        <dbReference type="ARBA" id="ARBA00035676"/>
    </source>
</evidence>
<dbReference type="PANTHER" id="PTHR42743:SF2">
    <property type="entry name" value="AMINODEOXYCHORISMATE LYASE"/>
    <property type="match status" value="1"/>
</dbReference>
<dbReference type="NCBIfam" id="TIGR03461">
    <property type="entry name" value="pabC_Proteo"/>
    <property type="match status" value="1"/>
</dbReference>
<dbReference type="GO" id="GO:0030170">
    <property type="term" value="F:pyridoxal phosphate binding"/>
    <property type="evidence" value="ECO:0007669"/>
    <property type="project" value="InterPro"/>
</dbReference>
<protein>
    <recommendedName>
        <fullName evidence="8 10">Aminodeoxychorismate lyase</fullName>
        <ecNumber evidence="8 10">4.1.3.38</ecNumber>
    </recommendedName>
</protein>
<keyword evidence="6 13" id="KW-0456">Lyase</keyword>
<dbReference type="InterPro" id="IPR001544">
    <property type="entry name" value="Aminotrans_IV"/>
</dbReference>
<dbReference type="Proteomes" id="UP000501602">
    <property type="component" value="Chromosome"/>
</dbReference>
<evidence type="ECO:0000256" key="1">
    <source>
        <dbReference type="ARBA" id="ARBA00001933"/>
    </source>
</evidence>
<evidence type="ECO:0000313" key="14">
    <source>
        <dbReference type="Proteomes" id="UP000501602"/>
    </source>
</evidence>
<comment type="similarity">
    <text evidence="2 11">Belongs to the class-IV pyridoxal-phosphate-dependent aminotransferase family.</text>
</comment>
<evidence type="ECO:0000256" key="4">
    <source>
        <dbReference type="ARBA" id="ARBA00022898"/>
    </source>
</evidence>
<evidence type="ECO:0000256" key="7">
    <source>
        <dbReference type="ARBA" id="ARBA00035633"/>
    </source>
</evidence>
<name>A0A6H1UDX9_9GAMM</name>
<evidence type="ECO:0000256" key="3">
    <source>
        <dbReference type="ARBA" id="ARBA00011738"/>
    </source>
</evidence>
<comment type="cofactor">
    <cofactor evidence="1 12">
        <name>pyridoxal 5'-phosphate</name>
        <dbReference type="ChEBI" id="CHEBI:597326"/>
    </cofactor>
</comment>
<keyword evidence="5" id="KW-0289">Folate biosynthesis</keyword>
<dbReference type="PANTHER" id="PTHR42743">
    <property type="entry name" value="AMINO-ACID AMINOTRANSFERASE"/>
    <property type="match status" value="1"/>
</dbReference>
<dbReference type="Pfam" id="PF01063">
    <property type="entry name" value="Aminotran_4"/>
    <property type="match status" value="1"/>
</dbReference>
<evidence type="ECO:0000256" key="10">
    <source>
        <dbReference type="NCBIfam" id="TIGR03461"/>
    </source>
</evidence>
<comment type="pathway">
    <text evidence="7">Cofactor biosynthesis; tetrahydrofolate biosynthesis; 4-aminobenzoate from chorismate: step 2/2.</text>
</comment>
<dbReference type="KEGG" id="fes:HER31_06505"/>
<dbReference type="InterPro" id="IPR036038">
    <property type="entry name" value="Aminotransferase-like"/>
</dbReference>
<proteinExistence type="inferred from homology"/>
<dbReference type="InterPro" id="IPR043132">
    <property type="entry name" value="BCAT-like_C"/>
</dbReference>
<comment type="subunit">
    <text evidence="3">Homodimer.</text>
</comment>
<organism evidence="13 14">
    <name type="scientific">Ferrimonas lipolytica</name>
    <dbReference type="NCBI Taxonomy" id="2724191"/>
    <lineage>
        <taxon>Bacteria</taxon>
        <taxon>Pseudomonadati</taxon>
        <taxon>Pseudomonadota</taxon>
        <taxon>Gammaproteobacteria</taxon>
        <taxon>Alteromonadales</taxon>
        <taxon>Ferrimonadaceae</taxon>
        <taxon>Ferrimonas</taxon>
    </lineage>
</organism>
<comment type="catalytic activity">
    <reaction evidence="9">
        <text>4-amino-4-deoxychorismate = 4-aminobenzoate + pyruvate + H(+)</text>
        <dbReference type="Rhea" id="RHEA:16201"/>
        <dbReference type="ChEBI" id="CHEBI:15361"/>
        <dbReference type="ChEBI" id="CHEBI:15378"/>
        <dbReference type="ChEBI" id="CHEBI:17836"/>
        <dbReference type="ChEBI" id="CHEBI:58406"/>
        <dbReference type="EC" id="4.1.3.38"/>
    </reaction>
</comment>
<sequence>MRFWLNGVAADEIAIADRGLSLGDGHFTTVKVVNGAMELWPLHRQRLANANALLGFAAIDWERIDAELKAVIADVELGCLRITLTRGCSGRGYQGKWGVDATRIYSVSDFPSHYGQWQRQGITVDIATTRLSFGGPLVGVKTIGRAEQVVIKHELTRSPADDLIVLDPFDNVIEASAGNLFVVIDGTVVTPQLSHSGIAGVMRQRLLADIAELGYQVQVRPLKLAELKHCQQAIICNCLMGVVPVNYIGQQHLTLHSLATSLQGHYDPLV</sequence>
<evidence type="ECO:0000313" key="13">
    <source>
        <dbReference type="EMBL" id="QIZ76543.1"/>
    </source>
</evidence>
<evidence type="ECO:0000256" key="12">
    <source>
        <dbReference type="RuleBase" id="RU004516"/>
    </source>
</evidence>
<dbReference type="GO" id="GO:0008696">
    <property type="term" value="F:4-amino-4-deoxychorismate lyase activity"/>
    <property type="evidence" value="ECO:0007669"/>
    <property type="project" value="UniProtKB-UniRule"/>
</dbReference>
<accession>A0A6H1UDX9</accession>
<keyword evidence="14" id="KW-1185">Reference proteome</keyword>
<dbReference type="Gene3D" id="3.20.10.10">
    <property type="entry name" value="D-amino Acid Aminotransferase, subunit A, domain 2"/>
    <property type="match status" value="1"/>
</dbReference>
<dbReference type="AlphaFoldDB" id="A0A6H1UDX9"/>
<dbReference type="InterPro" id="IPR017824">
    <property type="entry name" value="Aminodeoxychorismate_lyase_IV"/>
</dbReference>
<evidence type="ECO:0000256" key="6">
    <source>
        <dbReference type="ARBA" id="ARBA00023239"/>
    </source>
</evidence>
<dbReference type="InterPro" id="IPR043131">
    <property type="entry name" value="BCAT-like_N"/>
</dbReference>
<dbReference type="GO" id="GO:0005829">
    <property type="term" value="C:cytosol"/>
    <property type="evidence" value="ECO:0007669"/>
    <property type="project" value="TreeGrafter"/>
</dbReference>
<dbReference type="InterPro" id="IPR050571">
    <property type="entry name" value="Class-IV_PLP-Dep_Aminotrnsfr"/>
</dbReference>
<dbReference type="RefSeq" id="WP_168659805.1">
    <property type="nucleotide sequence ID" value="NZ_CP051180.1"/>
</dbReference>